<dbReference type="RefSeq" id="WP_055663492.1">
    <property type="nucleotide sequence ID" value="NZ_CYPR01000127.1"/>
</dbReference>
<evidence type="ECO:0000313" key="8">
    <source>
        <dbReference type="EMBL" id="CUH39276.1"/>
    </source>
</evidence>
<reference evidence="8 9" key="1">
    <citation type="submission" date="2015-09" db="EMBL/GenBank/DDBJ databases">
        <authorList>
            <person name="Jackson K.R."/>
            <person name="Lunt B.L."/>
            <person name="Fisher J.N.B."/>
            <person name="Gardner A.V."/>
            <person name="Bailey M.E."/>
            <person name="Deus L.M."/>
            <person name="Earl A.S."/>
            <person name="Gibby P.D."/>
            <person name="Hartmann K.A."/>
            <person name="Liu J.E."/>
            <person name="Manci A.M."/>
            <person name="Nielsen D.A."/>
            <person name="Solomon M.B."/>
            <person name="Breakwell D.P."/>
            <person name="Burnett S.H."/>
            <person name="Grose J.H."/>
        </authorList>
    </citation>
    <scope>NUCLEOTIDE SEQUENCE [LARGE SCALE GENOMIC DNA]</scope>
    <source>
        <strain evidence="8 9">CECT 7799</strain>
    </source>
</reference>
<evidence type="ECO:0000256" key="1">
    <source>
        <dbReference type="ARBA" id="ARBA00004196"/>
    </source>
</evidence>
<evidence type="ECO:0000256" key="5">
    <source>
        <dbReference type="ARBA" id="ARBA00022729"/>
    </source>
</evidence>
<dbReference type="Proteomes" id="UP000049455">
    <property type="component" value="Unassembled WGS sequence"/>
</dbReference>
<dbReference type="CDD" id="cd01146">
    <property type="entry name" value="FhuD"/>
    <property type="match status" value="1"/>
</dbReference>
<dbReference type="InterPro" id="IPR002491">
    <property type="entry name" value="ABC_transptr_periplasmic_BD"/>
</dbReference>
<dbReference type="GO" id="GO:0030288">
    <property type="term" value="C:outer membrane-bounded periplasmic space"/>
    <property type="evidence" value="ECO:0007669"/>
    <property type="project" value="TreeGrafter"/>
</dbReference>
<organism evidence="8 9">
    <name type="scientific">Jannaschia seosinensis</name>
    <dbReference type="NCBI Taxonomy" id="313367"/>
    <lineage>
        <taxon>Bacteria</taxon>
        <taxon>Pseudomonadati</taxon>
        <taxon>Pseudomonadota</taxon>
        <taxon>Alphaproteobacteria</taxon>
        <taxon>Rhodobacterales</taxon>
        <taxon>Roseobacteraceae</taxon>
        <taxon>Jannaschia</taxon>
    </lineage>
</organism>
<keyword evidence="4" id="KW-0406">Ion transport</keyword>
<dbReference type="PANTHER" id="PTHR30532:SF1">
    <property type="entry name" value="IRON(3+)-HYDROXAMATE-BINDING PROTEIN FHUD"/>
    <property type="match status" value="1"/>
</dbReference>
<dbReference type="PANTHER" id="PTHR30532">
    <property type="entry name" value="IRON III DICITRATE-BINDING PERIPLASMIC PROTEIN"/>
    <property type="match status" value="1"/>
</dbReference>
<dbReference type="PRINTS" id="PR01715">
    <property type="entry name" value="FERRIBNDNGPP"/>
</dbReference>
<dbReference type="SUPFAM" id="SSF53807">
    <property type="entry name" value="Helical backbone' metal receptor"/>
    <property type="match status" value="1"/>
</dbReference>
<feature type="domain" description="Fe/B12 periplasmic-binding" evidence="7">
    <location>
        <begin position="37"/>
        <end position="297"/>
    </location>
</feature>
<evidence type="ECO:0000313" key="9">
    <source>
        <dbReference type="Proteomes" id="UP000049455"/>
    </source>
</evidence>
<keyword evidence="9" id="KW-1185">Reference proteome</keyword>
<proteinExistence type="inferred from homology"/>
<keyword evidence="4" id="KW-0408">Iron</keyword>
<evidence type="ECO:0000259" key="7">
    <source>
        <dbReference type="PROSITE" id="PS50983"/>
    </source>
</evidence>
<dbReference type="InterPro" id="IPR051313">
    <property type="entry name" value="Bact_iron-sidero_bind"/>
</dbReference>
<feature type="signal peptide" evidence="6">
    <location>
        <begin position="1"/>
        <end position="18"/>
    </location>
</feature>
<evidence type="ECO:0000256" key="3">
    <source>
        <dbReference type="ARBA" id="ARBA00022448"/>
    </source>
</evidence>
<comment type="similarity">
    <text evidence="2">Belongs to the bacterial solute-binding protein 8 family.</text>
</comment>
<evidence type="ECO:0000256" key="4">
    <source>
        <dbReference type="ARBA" id="ARBA00022496"/>
    </source>
</evidence>
<dbReference type="STRING" id="313367.JSE7799_02000"/>
<accession>A0A0M7BDC2</accession>
<dbReference type="Pfam" id="PF01497">
    <property type="entry name" value="Peripla_BP_2"/>
    <property type="match status" value="1"/>
</dbReference>
<dbReference type="PROSITE" id="PS50983">
    <property type="entry name" value="FE_B12_PBP"/>
    <property type="match status" value="1"/>
</dbReference>
<evidence type="ECO:0000256" key="2">
    <source>
        <dbReference type="ARBA" id="ARBA00008814"/>
    </source>
</evidence>
<keyword evidence="3" id="KW-0813">Transport</keyword>
<dbReference type="OrthoDB" id="8370650at2"/>
<evidence type="ECO:0000256" key="6">
    <source>
        <dbReference type="SAM" id="SignalP"/>
    </source>
</evidence>
<feature type="chain" id="PRO_5005809932" evidence="6">
    <location>
        <begin position="19"/>
        <end position="297"/>
    </location>
</feature>
<dbReference type="EMBL" id="CYPR01000127">
    <property type="protein sequence ID" value="CUH39276.1"/>
    <property type="molecule type" value="Genomic_DNA"/>
</dbReference>
<comment type="subcellular location">
    <subcellularLocation>
        <location evidence="1">Cell envelope</location>
    </subcellularLocation>
</comment>
<name>A0A0M7BDC2_9RHOB</name>
<protein>
    <submittedName>
        <fullName evidence="8">Iron(III)-hydroxamate-binding protein FhuD</fullName>
    </submittedName>
</protein>
<dbReference type="AlphaFoldDB" id="A0A0M7BDC2"/>
<keyword evidence="4" id="KW-0410">Iron transport</keyword>
<dbReference type="GO" id="GO:1901678">
    <property type="term" value="P:iron coordination entity transport"/>
    <property type="evidence" value="ECO:0007669"/>
    <property type="project" value="UniProtKB-ARBA"/>
</dbReference>
<dbReference type="Gene3D" id="3.40.50.1980">
    <property type="entry name" value="Nitrogenase molybdenum iron protein domain"/>
    <property type="match status" value="2"/>
</dbReference>
<keyword evidence="5 6" id="KW-0732">Signal</keyword>
<gene>
    <name evidence="8" type="primary">fhuD_1</name>
    <name evidence="8" type="ORF">JSE7799_02000</name>
</gene>
<sequence length="297" mass="32225">MIRTLVLLLALVAEPAPAQVTVADRDGSTTFEASPERVVTLDWALIEQVRDLGITPVGAPELGLYAEWVADPPLPEAVVDVGLRTEPNLERIAALEPDVILASDLDPAQVAQLNRIAPTLVFDAWAADHDNVAAARQNFETLAVLFDREDYARAELAAMETRLDEIAADLAARDLPTMATAIRLNDDATVWIYGKNSFPARALERLGFAAEFDLPASRWGVTQKPLDVLAQVENGALLAILPHMAGVTTMESPLWDALPAIRANRFAEVDTVWSYGGILSLERTAEAFHDALVTLAE</sequence>